<comment type="caution">
    <text evidence="1">The sequence shown here is derived from an EMBL/GenBank/DDBJ whole genome shotgun (WGS) entry which is preliminary data.</text>
</comment>
<dbReference type="AlphaFoldDB" id="A0A350P567"/>
<name>A0A350P567_9ALTE</name>
<reference evidence="1 2" key="1">
    <citation type="journal article" date="2018" name="Nat. Biotechnol.">
        <title>A standardized bacterial taxonomy based on genome phylogeny substantially revises the tree of life.</title>
        <authorList>
            <person name="Parks D.H."/>
            <person name="Chuvochina M."/>
            <person name="Waite D.W."/>
            <person name="Rinke C."/>
            <person name="Skarshewski A."/>
            <person name="Chaumeil P.A."/>
            <person name="Hugenholtz P."/>
        </authorList>
    </citation>
    <scope>NUCLEOTIDE SEQUENCE [LARGE SCALE GENOMIC DNA]</scope>
    <source>
        <strain evidence="1">UBA11978</strain>
    </source>
</reference>
<evidence type="ECO:0000313" key="2">
    <source>
        <dbReference type="Proteomes" id="UP000263517"/>
    </source>
</evidence>
<sequence length="121" mass="14196">MTGHDEPLNREPDGTYITIAQMRFFLNREDGKQMFQDGHQDFWEYYNLCRVYNLVSDMMKDKPECAIMYWDDKQKIVSMGFPAEGKVAEALDKIDTAGILNDDKDDDDDFGDYIYKPWENG</sequence>
<proteinExistence type="predicted"/>
<evidence type="ECO:0000313" key="1">
    <source>
        <dbReference type="EMBL" id="HAW76434.1"/>
    </source>
</evidence>
<gene>
    <name evidence="1" type="ORF">DCW74_11960</name>
</gene>
<dbReference type="EMBL" id="DNAN01000428">
    <property type="protein sequence ID" value="HAW76434.1"/>
    <property type="molecule type" value="Genomic_DNA"/>
</dbReference>
<dbReference type="Proteomes" id="UP000263517">
    <property type="component" value="Unassembled WGS sequence"/>
</dbReference>
<accession>A0A350P567</accession>
<organism evidence="1 2">
    <name type="scientific">Alteromonas australica</name>
    <dbReference type="NCBI Taxonomy" id="589873"/>
    <lineage>
        <taxon>Bacteria</taxon>
        <taxon>Pseudomonadati</taxon>
        <taxon>Pseudomonadota</taxon>
        <taxon>Gammaproteobacteria</taxon>
        <taxon>Alteromonadales</taxon>
        <taxon>Alteromonadaceae</taxon>
        <taxon>Alteromonas/Salinimonas group</taxon>
        <taxon>Alteromonas</taxon>
    </lineage>
</organism>
<protein>
    <submittedName>
        <fullName evidence="1">Uncharacterized protein</fullName>
    </submittedName>
</protein>